<organism evidence="4 5">
    <name type="scientific">Pythium oligandrum</name>
    <name type="common">Mycoparasitic fungus</name>
    <dbReference type="NCBI Taxonomy" id="41045"/>
    <lineage>
        <taxon>Eukaryota</taxon>
        <taxon>Sar</taxon>
        <taxon>Stramenopiles</taxon>
        <taxon>Oomycota</taxon>
        <taxon>Peronosporomycetes</taxon>
        <taxon>Pythiales</taxon>
        <taxon>Pythiaceae</taxon>
        <taxon>Pythium</taxon>
    </lineage>
</organism>
<evidence type="ECO:0000256" key="3">
    <source>
        <dbReference type="ARBA" id="ARBA00023150"/>
    </source>
</evidence>
<dbReference type="PANTHER" id="PTHR33359">
    <property type="entry name" value="MOLYBDOPTERIN SYNTHASE SULFUR CARRIER SUBUNIT"/>
    <property type="match status" value="1"/>
</dbReference>
<evidence type="ECO:0000256" key="1">
    <source>
        <dbReference type="ARBA" id="ARBA00005046"/>
    </source>
</evidence>
<evidence type="ECO:0000256" key="2">
    <source>
        <dbReference type="ARBA" id="ARBA00022741"/>
    </source>
</evidence>
<dbReference type="UniPathway" id="UPA00344"/>
<dbReference type="EMBL" id="SPLM01000044">
    <property type="protein sequence ID" value="TMW63883.1"/>
    <property type="molecule type" value="Genomic_DNA"/>
</dbReference>
<dbReference type="Pfam" id="PF02597">
    <property type="entry name" value="ThiS"/>
    <property type="match status" value="1"/>
</dbReference>
<dbReference type="FunFam" id="3.10.20.30:FF:000010">
    <property type="entry name" value="Molybdopterin synthase sulfur carrier subunit"/>
    <property type="match status" value="1"/>
</dbReference>
<comment type="caution">
    <text evidence="4">The sequence shown here is derived from an EMBL/GenBank/DDBJ whole genome shotgun (WGS) entry which is preliminary data.</text>
</comment>
<dbReference type="SUPFAM" id="SSF54285">
    <property type="entry name" value="MoaD/ThiS"/>
    <property type="match status" value="1"/>
</dbReference>
<dbReference type="InterPro" id="IPR016155">
    <property type="entry name" value="Mopterin_synth/thiamin_S_b"/>
</dbReference>
<comment type="pathway">
    <text evidence="1">Cofactor biosynthesis; molybdopterin biosynthesis.</text>
</comment>
<accession>A0A8K1FMQ2</accession>
<dbReference type="GO" id="GO:0006777">
    <property type="term" value="P:Mo-molybdopterin cofactor biosynthetic process"/>
    <property type="evidence" value="ECO:0007669"/>
    <property type="project" value="UniProtKB-KW"/>
</dbReference>
<name>A0A8K1FMQ2_PYTOL</name>
<dbReference type="CDD" id="cd00754">
    <property type="entry name" value="Ubl_MoaD"/>
    <property type="match status" value="1"/>
</dbReference>
<dbReference type="PANTHER" id="PTHR33359:SF1">
    <property type="entry name" value="MOLYBDOPTERIN SYNTHASE SULFUR CARRIER SUBUNIT"/>
    <property type="match status" value="1"/>
</dbReference>
<sequence>MGIITTHPVDLMKLRVLFFASVREAVGKREETLELQDEVCTLATVRRALCARYPEAATTIQAITLAKNLEYADDATPVQDGDEVALIPPISGG</sequence>
<keyword evidence="5" id="KW-1185">Reference proteome</keyword>
<dbReference type="GO" id="GO:0000166">
    <property type="term" value="F:nucleotide binding"/>
    <property type="evidence" value="ECO:0007669"/>
    <property type="project" value="UniProtKB-KW"/>
</dbReference>
<dbReference type="GO" id="GO:1990133">
    <property type="term" value="C:molybdopterin adenylyltransferase complex"/>
    <property type="evidence" value="ECO:0007669"/>
    <property type="project" value="TreeGrafter"/>
</dbReference>
<evidence type="ECO:0000313" key="4">
    <source>
        <dbReference type="EMBL" id="TMW63883.1"/>
    </source>
</evidence>
<evidence type="ECO:0000313" key="5">
    <source>
        <dbReference type="Proteomes" id="UP000794436"/>
    </source>
</evidence>
<reference evidence="4" key="1">
    <citation type="submission" date="2019-03" db="EMBL/GenBank/DDBJ databases">
        <title>Long read genome sequence of the mycoparasitic Pythium oligandrum ATCC 38472 isolated from sugarbeet rhizosphere.</title>
        <authorList>
            <person name="Gaulin E."/>
        </authorList>
    </citation>
    <scope>NUCLEOTIDE SEQUENCE</scope>
    <source>
        <strain evidence="4">ATCC 38472_TT</strain>
    </source>
</reference>
<keyword evidence="3" id="KW-0501">Molybdenum cofactor biosynthesis</keyword>
<gene>
    <name evidence="4" type="ORF">Poli38472_014793</name>
</gene>
<proteinExistence type="predicted"/>
<dbReference type="Proteomes" id="UP000794436">
    <property type="component" value="Unassembled WGS sequence"/>
</dbReference>
<dbReference type="Gene3D" id="3.10.20.30">
    <property type="match status" value="1"/>
</dbReference>
<dbReference type="InterPro" id="IPR012675">
    <property type="entry name" value="Beta-grasp_dom_sf"/>
</dbReference>
<keyword evidence="2" id="KW-0547">Nucleotide-binding</keyword>
<dbReference type="AlphaFoldDB" id="A0A8K1FMQ2"/>
<dbReference type="InterPro" id="IPR003749">
    <property type="entry name" value="ThiS/MoaD-like"/>
</dbReference>
<protein>
    <recommendedName>
        <fullName evidence="6">Molybdopterin converting factor subunit 1</fullName>
    </recommendedName>
</protein>
<dbReference type="NCBIfam" id="TIGR01682">
    <property type="entry name" value="moaD"/>
    <property type="match status" value="1"/>
</dbReference>
<evidence type="ECO:0008006" key="6">
    <source>
        <dbReference type="Google" id="ProtNLM"/>
    </source>
</evidence>
<dbReference type="OrthoDB" id="5531344at2759"/>
<dbReference type="InterPro" id="IPR044672">
    <property type="entry name" value="MOCS2A"/>
</dbReference>